<evidence type="ECO:0000256" key="5">
    <source>
        <dbReference type="ARBA" id="ARBA00022806"/>
    </source>
</evidence>
<comment type="caution">
    <text evidence="13">The sequence shown here is derived from an EMBL/GenBank/DDBJ whole genome shotgun (WGS) entry which is preliminary data.</text>
</comment>
<dbReference type="InterPro" id="IPR027417">
    <property type="entry name" value="P-loop_NTPase"/>
</dbReference>
<reference evidence="13 14" key="1">
    <citation type="submission" date="2019-03" db="EMBL/GenBank/DDBJ databases">
        <title>Genomic Encyclopedia of Type Strains, Phase IV (KMG-IV): sequencing the most valuable type-strain genomes for metagenomic binning, comparative biology and taxonomic classification.</title>
        <authorList>
            <person name="Goeker M."/>
        </authorList>
    </citation>
    <scope>NUCLEOTIDE SEQUENCE [LARGE SCALE GENOMIC DNA]</scope>
    <source>
        <strain evidence="13 14">DSM 23802</strain>
    </source>
</reference>
<dbReference type="EMBL" id="SMAB01000001">
    <property type="protein sequence ID" value="TCS84579.1"/>
    <property type="molecule type" value="Genomic_DNA"/>
</dbReference>
<dbReference type="Pfam" id="PF21445">
    <property type="entry name" value="ADDB_N"/>
    <property type="match status" value="1"/>
</dbReference>
<gene>
    <name evidence="13" type="ORF">EDD72_101248</name>
</gene>
<dbReference type="GO" id="GO:0005524">
    <property type="term" value="F:ATP binding"/>
    <property type="evidence" value="ECO:0007669"/>
    <property type="project" value="UniProtKB-KW"/>
</dbReference>
<keyword evidence="7" id="KW-0067">ATP-binding</keyword>
<dbReference type="SUPFAM" id="SSF52540">
    <property type="entry name" value="P-loop containing nucleoside triphosphate hydrolases"/>
    <property type="match status" value="1"/>
</dbReference>
<dbReference type="InterPro" id="IPR011604">
    <property type="entry name" value="PDDEXK-like_dom_sf"/>
</dbReference>
<dbReference type="InterPro" id="IPR038726">
    <property type="entry name" value="PDDEXK_AddAB-type"/>
</dbReference>
<sequence>MKKIFQYDTYIPLGTGLYTLPITQENKKWIYLIPTASLFLRVKEIINRLEPHFAQMIEIMTFDQMMRVLTSYSHSKKMLTPSKQELIVKKAVEKVNQEKGFQYFRDSIHKNGWLHQIEIWLGEIRRANVTPEQLAVFWREHSQKYQELIWIYQTYKQLLEHYSFIDHEEPYYSFLYDVNTEISLDQYHGIVTDQFYDFSPIQMNVLNKMGNLGLDILIHLAIDEKRSDLFQWTRNTIRYLQELDFMIEKGSYEGNGEPINQTIQQLNQSLFSKFPEKIHANSKVHLFESTGIQREVEMMAAEIKSLVWNQKVPLEKIAIIISQLEQYEDSLHRVMRDSGIPIRLAKKERLIHNPFVQAILTLLKALNGQKEYWISIMLSPYFSWKKKINPQQWIMIFRECGYPISRSTWNERFEKYLVRNEGKRENLLIYNDVMQQLFDLQDQLPKKGSHEQFAQYLQKIERTLKVKEKIKHFFLQNPTDEAAFRDLKAYDQWFEIKSELAEIDQLVESEQEIPFWDWLQSLILACEQSTYEYSQGKKAGIHILKPNQIRGRQFQVVFITGLVEGEFPRAIKNDWLMPDEDRRELRQYGVFLTLSHDYEKQQKYQFFQSISAATDQIYLVYSAKTEDGKEQLRSFFIDEVLDLFQKESIDHRKQDISEVIPSHWESCTSERQMITKIYHELYQGFDPLRKKEALMRKRQYEKKDRLLWEAIDRGVEVEQRREELDSAYDGILQNPRFKSEIKEQLANKVWSTTQLNEANFCRFSYFATHLLKLSEWEEQEESLNPIEKGDLFHRILQRFFDRFRQEKEEKFSPEHYETYRKWLLDIAKEEWQLIKNQDLRFLDPVLTDLDFKRILQDVKQILEHETHWREKSSTYFYPQFLELSFGLPIEEEMLRNGEIDPSSVKEHAKVKLRERTLLLRGKIDRVDINHQGQFVVYDYKSGQAPNPKEIREADHLQLPIYLFVLETLLGFNLDQAVGVAFYTRGEKRQGERPKDNRNKGLWKSDWLEHVGLSKRMKSHVQEEDWKIWLEGVKERIEQLLGQLEQGDFGVLPNKECPTYCPYQYICRKDTERIKKKLLAREGK</sequence>
<evidence type="ECO:0000256" key="9">
    <source>
        <dbReference type="ARBA" id="ARBA00023204"/>
    </source>
</evidence>
<dbReference type="InterPro" id="IPR049035">
    <property type="entry name" value="ADDB_N"/>
</dbReference>
<dbReference type="Gene3D" id="3.90.320.10">
    <property type="match status" value="1"/>
</dbReference>
<keyword evidence="8" id="KW-0238">DNA-binding</keyword>
<accession>A0A4V2UT80</accession>
<keyword evidence="3" id="KW-0227">DNA damage</keyword>
<evidence type="ECO:0000256" key="2">
    <source>
        <dbReference type="ARBA" id="ARBA00022741"/>
    </source>
</evidence>
<keyword evidence="5 13" id="KW-0347">Helicase</keyword>
<feature type="domain" description="ATP-dependent helicase/deoxyribonuclease subunit B N-terminal" evidence="12">
    <location>
        <begin position="24"/>
        <end position="243"/>
    </location>
</feature>
<dbReference type="Proteomes" id="UP000295788">
    <property type="component" value="Unassembled WGS sequence"/>
</dbReference>
<evidence type="ECO:0000259" key="12">
    <source>
        <dbReference type="Pfam" id="PF21445"/>
    </source>
</evidence>
<keyword evidence="14" id="KW-1185">Reference proteome</keyword>
<dbReference type="InterPro" id="IPR000212">
    <property type="entry name" value="DNA_helicase_UvrD/REP"/>
</dbReference>
<keyword evidence="6" id="KW-0269">Exonuclease</keyword>
<dbReference type="SUPFAM" id="SSF52980">
    <property type="entry name" value="Restriction endonuclease-like"/>
    <property type="match status" value="1"/>
</dbReference>
<protein>
    <submittedName>
        <fullName evidence="13">ATP-dependent helicase/DNAse subunit B</fullName>
    </submittedName>
</protein>
<keyword evidence="9" id="KW-0234">DNA repair</keyword>
<dbReference type="GO" id="GO:0004527">
    <property type="term" value="F:exonuclease activity"/>
    <property type="evidence" value="ECO:0007669"/>
    <property type="project" value="UniProtKB-KW"/>
</dbReference>
<dbReference type="GO" id="GO:0000725">
    <property type="term" value="P:recombinational repair"/>
    <property type="evidence" value="ECO:0007669"/>
    <property type="project" value="TreeGrafter"/>
</dbReference>
<evidence type="ECO:0000256" key="6">
    <source>
        <dbReference type="ARBA" id="ARBA00022839"/>
    </source>
</evidence>
<dbReference type="AlphaFoldDB" id="A0A4V2UT80"/>
<feature type="domain" description="UvrD-like helicase C-terminal" evidence="11">
    <location>
        <begin position="260"/>
        <end position="583"/>
    </location>
</feature>
<evidence type="ECO:0000256" key="8">
    <source>
        <dbReference type="ARBA" id="ARBA00023125"/>
    </source>
</evidence>
<evidence type="ECO:0000313" key="14">
    <source>
        <dbReference type="Proteomes" id="UP000295788"/>
    </source>
</evidence>
<keyword evidence="2" id="KW-0547">Nucleotide-binding</keyword>
<dbReference type="GO" id="GO:0003677">
    <property type="term" value="F:DNA binding"/>
    <property type="evidence" value="ECO:0007669"/>
    <property type="project" value="UniProtKB-KW"/>
</dbReference>
<evidence type="ECO:0000259" key="11">
    <source>
        <dbReference type="Pfam" id="PF13361"/>
    </source>
</evidence>
<dbReference type="PANTHER" id="PTHR11070">
    <property type="entry name" value="UVRD / RECB / PCRA DNA HELICASE FAMILY MEMBER"/>
    <property type="match status" value="1"/>
</dbReference>
<dbReference type="InterPro" id="IPR014017">
    <property type="entry name" value="DNA_helicase_UvrD-like_C"/>
</dbReference>
<keyword evidence="1" id="KW-0540">Nuclease</keyword>
<organism evidence="13 14">
    <name type="scientific">Tepidibacillus fermentans</name>
    <dbReference type="NCBI Taxonomy" id="1281767"/>
    <lineage>
        <taxon>Bacteria</taxon>
        <taxon>Bacillati</taxon>
        <taxon>Bacillota</taxon>
        <taxon>Bacilli</taxon>
        <taxon>Bacillales</taxon>
        <taxon>Bacillaceae</taxon>
        <taxon>Tepidibacillus</taxon>
    </lineage>
</organism>
<evidence type="ECO:0000256" key="3">
    <source>
        <dbReference type="ARBA" id="ARBA00022763"/>
    </source>
</evidence>
<evidence type="ECO:0000256" key="1">
    <source>
        <dbReference type="ARBA" id="ARBA00022722"/>
    </source>
</evidence>
<dbReference type="GO" id="GO:0043138">
    <property type="term" value="F:3'-5' DNA helicase activity"/>
    <property type="evidence" value="ECO:0007669"/>
    <property type="project" value="TreeGrafter"/>
</dbReference>
<dbReference type="Gene3D" id="3.40.50.300">
    <property type="entry name" value="P-loop containing nucleotide triphosphate hydrolases"/>
    <property type="match status" value="3"/>
</dbReference>
<dbReference type="PANTHER" id="PTHR11070:SF2">
    <property type="entry name" value="ATP-DEPENDENT DNA HELICASE SRS2"/>
    <property type="match status" value="1"/>
</dbReference>
<feature type="domain" description="PD-(D/E)XK endonuclease-like" evidence="10">
    <location>
        <begin position="750"/>
        <end position="1067"/>
    </location>
</feature>
<evidence type="ECO:0000256" key="7">
    <source>
        <dbReference type="ARBA" id="ARBA00022840"/>
    </source>
</evidence>
<dbReference type="OrthoDB" id="9758506at2"/>
<dbReference type="InterPro" id="IPR011335">
    <property type="entry name" value="Restrct_endonuc-II-like"/>
</dbReference>
<keyword evidence="4" id="KW-0378">Hydrolase</keyword>
<dbReference type="RefSeq" id="WP_132766801.1">
    <property type="nucleotide sequence ID" value="NZ_SMAB01000001.1"/>
</dbReference>
<name>A0A4V2UT80_9BACI</name>
<evidence type="ECO:0000259" key="10">
    <source>
        <dbReference type="Pfam" id="PF12705"/>
    </source>
</evidence>
<dbReference type="Pfam" id="PF12705">
    <property type="entry name" value="PDDEXK_1"/>
    <property type="match status" value="1"/>
</dbReference>
<dbReference type="Pfam" id="PF13361">
    <property type="entry name" value="UvrD_C"/>
    <property type="match status" value="1"/>
</dbReference>
<proteinExistence type="predicted"/>
<evidence type="ECO:0000313" key="13">
    <source>
        <dbReference type="EMBL" id="TCS84579.1"/>
    </source>
</evidence>
<evidence type="ECO:0000256" key="4">
    <source>
        <dbReference type="ARBA" id="ARBA00022801"/>
    </source>
</evidence>